<evidence type="ECO:0000256" key="8">
    <source>
        <dbReference type="ARBA" id="ARBA00022989"/>
    </source>
</evidence>
<evidence type="ECO:0000256" key="1">
    <source>
        <dbReference type="ARBA" id="ARBA00004477"/>
    </source>
</evidence>
<dbReference type="AlphaFoldDB" id="A0A6A5GC52"/>
<protein>
    <recommendedName>
        <fullName evidence="12">Mannosyltransferase</fullName>
        <ecNumber evidence="12">2.4.1.-</ecNumber>
    </recommendedName>
</protein>
<comment type="catalytic activity">
    <reaction evidence="11">
        <text>an alpha-D-Man-(1-&gt;2)-alpha-D-Man-(1-&gt;2)-alpha-D-Man-(1-&gt;3)-[alpha-D-Man-(1-&gt;2)-alpha-D-Man-(1-&gt;3)-alpha-D-Man-(1-&gt;6)]-beta-D-Man-(1-&gt;4)-beta-D-GlcNAc-(1-&gt;4)-alpha-D-GlcNAc-diphospho-di-trans,poly-cis-dolichol + a di-trans,poly-cis-dolichyl beta-D-mannosyl phosphate = an alpha-D-Man-(1-&gt;2)-alpha-D-Man-(1-&gt;2)-alpha-D-Man-(1-&gt;3)-[alpha-D-Man-(1-&gt;2)-alpha-D-Man-(1-&gt;3)-[alpha-D-Man-(1-&gt;6)]-alpha-D-Man-(1-&gt;6)]-beta-D-Man-(1-&gt;4)-beta-D-GlcNAc-(1-&gt;4)-alpha-D-GlcNAc-diphospho-di-trans,poly-cis-dolichol + a di-trans,poly-cis-dolichyl phosphate + H(+)</text>
        <dbReference type="Rhea" id="RHEA:29535"/>
        <dbReference type="Rhea" id="RHEA-COMP:19498"/>
        <dbReference type="Rhea" id="RHEA-COMP:19501"/>
        <dbReference type="Rhea" id="RHEA-COMP:19518"/>
        <dbReference type="Rhea" id="RHEA-COMP:19519"/>
        <dbReference type="ChEBI" id="CHEBI:15378"/>
        <dbReference type="ChEBI" id="CHEBI:57683"/>
        <dbReference type="ChEBI" id="CHEBI:58211"/>
        <dbReference type="ChEBI" id="CHEBI:132517"/>
        <dbReference type="ChEBI" id="CHEBI:132519"/>
        <dbReference type="EC" id="2.4.1.260"/>
    </reaction>
    <physiologicalReaction direction="left-to-right" evidence="11">
        <dbReference type="Rhea" id="RHEA:29536"/>
    </physiologicalReaction>
</comment>
<comment type="pathway">
    <text evidence="2">Protein modification; protein glycosylation.</text>
</comment>
<comment type="subcellular location">
    <subcellularLocation>
        <location evidence="1 12">Endoplasmic reticulum membrane</location>
        <topology evidence="1 12">Multi-pass membrane protein</topology>
    </subcellularLocation>
</comment>
<comment type="caution">
    <text evidence="13">The sequence shown here is derived from an EMBL/GenBank/DDBJ whole genome shotgun (WGS) entry which is preliminary data.</text>
</comment>
<keyword evidence="7 12" id="KW-0256">Endoplasmic reticulum</keyword>
<name>A0A6A5GC52_CAERE</name>
<feature type="transmembrane region" description="Helical" evidence="12">
    <location>
        <begin position="171"/>
        <end position="196"/>
    </location>
</feature>
<evidence type="ECO:0000256" key="10">
    <source>
        <dbReference type="ARBA" id="ARBA00044721"/>
    </source>
</evidence>
<dbReference type="GeneID" id="9825175"/>
<dbReference type="GO" id="GO:0006487">
    <property type="term" value="P:protein N-linked glycosylation"/>
    <property type="evidence" value="ECO:0007669"/>
    <property type="project" value="TreeGrafter"/>
</dbReference>
<dbReference type="CTD" id="9825175"/>
<dbReference type="InterPro" id="IPR005599">
    <property type="entry name" value="GPI_mannosylTrfase"/>
</dbReference>
<accession>A0A6A5GC52</accession>
<dbReference type="PANTHER" id="PTHR22760">
    <property type="entry name" value="GLYCOSYLTRANSFERASE"/>
    <property type="match status" value="1"/>
</dbReference>
<evidence type="ECO:0000256" key="7">
    <source>
        <dbReference type="ARBA" id="ARBA00022824"/>
    </source>
</evidence>
<evidence type="ECO:0000256" key="12">
    <source>
        <dbReference type="RuleBase" id="RU363075"/>
    </source>
</evidence>
<feature type="transmembrane region" description="Helical" evidence="12">
    <location>
        <begin position="203"/>
        <end position="218"/>
    </location>
</feature>
<dbReference type="UniPathway" id="UPA00378"/>
<reference evidence="13 14" key="1">
    <citation type="submission" date="2019-12" db="EMBL/GenBank/DDBJ databases">
        <title>Chromosome-level assembly of the Caenorhabditis remanei genome.</title>
        <authorList>
            <person name="Teterina A.A."/>
            <person name="Willis J.H."/>
            <person name="Phillips P.C."/>
        </authorList>
    </citation>
    <scope>NUCLEOTIDE SEQUENCE [LARGE SCALE GENOMIC DNA]</scope>
    <source>
        <strain evidence="13 14">PX506</strain>
        <tissue evidence="13">Whole organism</tissue>
    </source>
</reference>
<dbReference type="EMBL" id="WUAV01000005">
    <property type="protein sequence ID" value="KAF1752185.1"/>
    <property type="molecule type" value="Genomic_DNA"/>
</dbReference>
<dbReference type="Proteomes" id="UP000483820">
    <property type="component" value="Chromosome V"/>
</dbReference>
<dbReference type="GO" id="GO:0005789">
    <property type="term" value="C:endoplasmic reticulum membrane"/>
    <property type="evidence" value="ECO:0007669"/>
    <property type="project" value="UniProtKB-SubCell"/>
</dbReference>
<keyword evidence="9 12" id="KW-0472">Membrane</keyword>
<feature type="transmembrane region" description="Helical" evidence="12">
    <location>
        <begin position="256"/>
        <end position="278"/>
    </location>
</feature>
<keyword evidence="4 12" id="KW-0328">Glycosyltransferase</keyword>
<comment type="similarity">
    <text evidence="3 12">Belongs to the glycosyltransferase 22 family.</text>
</comment>
<dbReference type="PANTHER" id="PTHR22760:SF1">
    <property type="entry name" value="DOL-P-MAN:MAN(7)GLCNAC(2)-PP-DOL ALPHA-1,6-MANNOSYLTRANSFERASE"/>
    <property type="match status" value="1"/>
</dbReference>
<keyword evidence="5" id="KW-0808">Transferase</keyword>
<evidence type="ECO:0000256" key="6">
    <source>
        <dbReference type="ARBA" id="ARBA00022692"/>
    </source>
</evidence>
<dbReference type="RefSeq" id="XP_003110673.2">
    <property type="nucleotide sequence ID" value="XM_003110625.2"/>
</dbReference>
<dbReference type="Pfam" id="PF03901">
    <property type="entry name" value="Glyco_transf_22"/>
    <property type="match status" value="1"/>
</dbReference>
<feature type="transmembrane region" description="Helical" evidence="12">
    <location>
        <begin position="6"/>
        <end position="27"/>
    </location>
</feature>
<dbReference type="EC" id="2.4.1.-" evidence="12"/>
<organism evidence="13 14">
    <name type="scientific">Caenorhabditis remanei</name>
    <name type="common">Caenorhabditis vulgaris</name>
    <dbReference type="NCBI Taxonomy" id="31234"/>
    <lineage>
        <taxon>Eukaryota</taxon>
        <taxon>Metazoa</taxon>
        <taxon>Ecdysozoa</taxon>
        <taxon>Nematoda</taxon>
        <taxon>Chromadorea</taxon>
        <taxon>Rhabditida</taxon>
        <taxon>Rhabditina</taxon>
        <taxon>Rhabditomorpha</taxon>
        <taxon>Rhabditoidea</taxon>
        <taxon>Rhabditidae</taxon>
        <taxon>Peloderinae</taxon>
        <taxon>Caenorhabditis</taxon>
    </lineage>
</organism>
<evidence type="ECO:0000256" key="2">
    <source>
        <dbReference type="ARBA" id="ARBA00004922"/>
    </source>
</evidence>
<evidence type="ECO:0000313" key="14">
    <source>
        <dbReference type="Proteomes" id="UP000483820"/>
    </source>
</evidence>
<evidence type="ECO:0000256" key="11">
    <source>
        <dbReference type="ARBA" id="ARBA00048899"/>
    </source>
</evidence>
<proteinExistence type="inferred from homology"/>
<dbReference type="KEGG" id="crq:GCK72_018739"/>
<keyword evidence="6 12" id="KW-0812">Transmembrane</keyword>
<feature type="transmembrane region" description="Helical" evidence="12">
    <location>
        <begin position="224"/>
        <end position="244"/>
    </location>
</feature>
<comment type="function">
    <text evidence="10">Mannosyltransferase that operates in the biosynthetic pathway of dolichol-linked oligosaccharides, the glycan precursors employed in protein asparagine (N)-glycosylation. The assembly of dolichol-linked oligosaccharides begins on the cytosolic side of the endoplasmic reticulum membrane and finishes in its lumen. The sequential addition of sugars to dolichol pyrophosphate produces dolichol-linked oligosaccharides containing fourteen sugars, including two GlcNAcs, nine mannoses and three glucoses. Once assembled, the oligosaccharide is transferred from the lipid to nascent proteins by oligosaccharyltransferases. In the lumen of the endoplasmic reticulum, adds the eighth mannose residue in an alpha-1,6 linkage onto Man(7)GlcNAc(2)-PP-dolichol to produce Man(8)GlcNAc(2)-PP-dolichol.</text>
</comment>
<evidence type="ECO:0000256" key="5">
    <source>
        <dbReference type="ARBA" id="ARBA00022679"/>
    </source>
</evidence>
<sequence length="408" mass="47776">MWQLLLIRSTLGLMNTMAFLYFARSVSRCFGRDTAMFLRIITCTQFHYIFYMSRPLPNSFALVLVMIVYERIFDGRYESAVRYATACVILFRCELLLLFGPLFLGYMILGKLKTFGFDGAIAIGVRVASACLAISIPIDSYFWGRPVWPEGEVMFFNVVENRSHEYGTQHFLWYFYSALPRCLLTSLALIPLGCLVDRRIPQVLFPSVVFVFLYSFLPHKELRFIIYVLPIFSLAAAVFCARMFINKWKSLFRTILYFGVVMHLFANILCTAMFLLVASKNYPGFDALNYLQFQHRFDARKPVTVYIDNACAQTGVNRFLHSYDAWTYNKTENLKPEDLEHFDFLVLGTYGNTLKTEVETKFMKWHRPLFFVNSFHKFNIKHSKKFPYVYPEIVYTEKSAVLKNRNYR</sequence>
<feature type="transmembrane region" description="Helical" evidence="12">
    <location>
        <begin position="48"/>
        <end position="69"/>
    </location>
</feature>
<dbReference type="GO" id="GO:0052917">
    <property type="term" value="F:dol-P-Man:Man(7)GlcNAc(2)-PP-Dol alpha-1,6-mannosyltransferase activity"/>
    <property type="evidence" value="ECO:0007669"/>
    <property type="project" value="UniProtKB-EC"/>
</dbReference>
<evidence type="ECO:0000313" key="13">
    <source>
        <dbReference type="EMBL" id="KAF1752185.1"/>
    </source>
</evidence>
<evidence type="ECO:0000256" key="3">
    <source>
        <dbReference type="ARBA" id="ARBA00007063"/>
    </source>
</evidence>
<gene>
    <name evidence="13" type="ORF">GCK72_018739</name>
</gene>
<feature type="transmembrane region" description="Helical" evidence="12">
    <location>
        <begin position="89"/>
        <end position="109"/>
    </location>
</feature>
<evidence type="ECO:0000256" key="4">
    <source>
        <dbReference type="ARBA" id="ARBA00022676"/>
    </source>
</evidence>
<evidence type="ECO:0000256" key="9">
    <source>
        <dbReference type="ARBA" id="ARBA00023136"/>
    </source>
</evidence>
<keyword evidence="8 12" id="KW-1133">Transmembrane helix</keyword>